<dbReference type="SUPFAM" id="SSF74653">
    <property type="entry name" value="TolA/TonB C-terminal domain"/>
    <property type="match status" value="1"/>
</dbReference>
<dbReference type="Proteomes" id="UP000680348">
    <property type="component" value="Unassembled WGS sequence"/>
</dbReference>
<keyword evidence="3" id="KW-1185">Reference proteome</keyword>
<name>A0A942DWC3_9HYPH</name>
<feature type="compositionally biased region" description="Basic and acidic residues" evidence="1">
    <location>
        <begin position="141"/>
        <end position="169"/>
    </location>
</feature>
<reference evidence="2" key="1">
    <citation type="submission" date="2021-04" db="EMBL/GenBank/DDBJ databases">
        <title>Pseudaminobacter soli sp. nov., isolated from paddy soil contaminated by heavy metals.</title>
        <authorList>
            <person name="Zhang K."/>
        </authorList>
    </citation>
    <scope>NUCLEOTIDE SEQUENCE</scope>
    <source>
        <strain evidence="2">19-2017</strain>
    </source>
</reference>
<feature type="compositionally biased region" description="Low complexity" evidence="1">
    <location>
        <begin position="204"/>
        <end position="223"/>
    </location>
</feature>
<evidence type="ECO:0000313" key="3">
    <source>
        <dbReference type="Proteomes" id="UP000680348"/>
    </source>
</evidence>
<dbReference type="AlphaFoldDB" id="A0A942DWC3"/>
<evidence type="ECO:0000256" key="1">
    <source>
        <dbReference type="SAM" id="MobiDB-lite"/>
    </source>
</evidence>
<evidence type="ECO:0008006" key="4">
    <source>
        <dbReference type="Google" id="ProtNLM"/>
    </source>
</evidence>
<protein>
    <recommendedName>
        <fullName evidence="4">Cell envelope integrity protein TolA</fullName>
    </recommendedName>
</protein>
<comment type="caution">
    <text evidence="2">The sequence shown here is derived from an EMBL/GenBank/DDBJ whole genome shotgun (WGS) entry which is preliminary data.</text>
</comment>
<evidence type="ECO:0000313" key="2">
    <source>
        <dbReference type="EMBL" id="MBS3647782.1"/>
    </source>
</evidence>
<feature type="region of interest" description="Disordered" evidence="1">
    <location>
        <begin position="51"/>
        <end position="291"/>
    </location>
</feature>
<gene>
    <name evidence="2" type="ORF">KEU06_03955</name>
</gene>
<feature type="compositionally biased region" description="Basic and acidic residues" evidence="1">
    <location>
        <begin position="114"/>
        <end position="128"/>
    </location>
</feature>
<accession>A0A942DWC3</accession>
<feature type="compositionally biased region" description="Basic and acidic residues" evidence="1">
    <location>
        <begin position="224"/>
        <end position="238"/>
    </location>
</feature>
<organism evidence="2 3">
    <name type="scientific">Pseudaminobacter soli</name>
    <name type="common">ex Zhang et al. 2022</name>
    <dbReference type="NCBI Taxonomy" id="2831468"/>
    <lineage>
        <taxon>Bacteria</taxon>
        <taxon>Pseudomonadati</taxon>
        <taxon>Pseudomonadota</taxon>
        <taxon>Alphaproteobacteria</taxon>
        <taxon>Hyphomicrobiales</taxon>
        <taxon>Phyllobacteriaceae</taxon>
        <taxon>Pseudaminobacter</taxon>
    </lineage>
</organism>
<dbReference type="RefSeq" id="WP_188253351.1">
    <property type="nucleotide sequence ID" value="NZ_JABVCF010000002.1"/>
</dbReference>
<sequence>MKAGLTTSVIAHVALLGFGLLSLSAPKPLEVMDVESLPVDIVPIEELTQIQQGDKKAPLAEKAAPTPTKRPDVVADAQNAGDNDIDTDNPPTPDGKPKPVKTAEAQAPAPTPVEKPKVEDSPKVEEPKPVPATELAPVPTPKEEVKPEPVKEAEPKPEPVKQPEPKPAEPEQEVAAAEPIKPDAIAEAIAEEQPKPAEESVSLPNAAPAPEARPKPAQAQTAKAPERKASEKPVKEASSRPQSEETGSIEDQVAALLNKEKAKGGGAKRSTQQASLGGEKTTGGSKLSQSEMDALRGQVQRCWNIPAGAMDGANLRVSVKFKLDPSGALDGSPEIISGGGSSGVERAAAEAARRAVARCSPYTLPAEKYDAWADVIVNFDPSEMF</sequence>
<feature type="compositionally biased region" description="Polar residues" evidence="1">
    <location>
        <begin position="282"/>
        <end position="291"/>
    </location>
</feature>
<dbReference type="EMBL" id="JAGWCR010000002">
    <property type="protein sequence ID" value="MBS3647782.1"/>
    <property type="molecule type" value="Genomic_DNA"/>
</dbReference>
<proteinExistence type="predicted"/>
<dbReference type="Gene3D" id="3.30.1150.10">
    <property type="match status" value="1"/>
</dbReference>